<name>A0A433MR40_9BURK</name>
<evidence type="ECO:0000313" key="1">
    <source>
        <dbReference type="EMBL" id="RUR70311.1"/>
    </source>
</evidence>
<reference evidence="1 2" key="1">
    <citation type="submission" date="2018-12" db="EMBL/GenBank/DDBJ databases">
        <title>The genome sequences of Variovorax guangxiensis DSM 27352.</title>
        <authorList>
            <person name="Gao J."/>
            <person name="Sun J."/>
        </authorList>
    </citation>
    <scope>NUCLEOTIDE SEQUENCE [LARGE SCALE GENOMIC DNA]</scope>
    <source>
        <strain evidence="1 2">DSM 27352</strain>
    </source>
</reference>
<evidence type="ECO:0000313" key="2">
    <source>
        <dbReference type="Proteomes" id="UP000281118"/>
    </source>
</evidence>
<proteinExistence type="predicted"/>
<dbReference type="OrthoDB" id="8855241at2"/>
<dbReference type="Proteomes" id="UP000281118">
    <property type="component" value="Unassembled WGS sequence"/>
</dbReference>
<dbReference type="AlphaFoldDB" id="A0A433MR40"/>
<accession>A0A433MR40</accession>
<organism evidence="1 2">
    <name type="scientific">Variovorax guangxiensis</name>
    <dbReference type="NCBI Taxonomy" id="1775474"/>
    <lineage>
        <taxon>Bacteria</taxon>
        <taxon>Pseudomonadati</taxon>
        <taxon>Pseudomonadota</taxon>
        <taxon>Betaproteobacteria</taxon>
        <taxon>Burkholderiales</taxon>
        <taxon>Comamonadaceae</taxon>
        <taxon>Variovorax</taxon>
    </lineage>
</organism>
<sequence length="138" mass="15651">MGHQSTVYGVIDCFKGRRGNVDADSLNLAAVAGLPETDGWPFLVRDMFSVSQSDRVAIDYTYRLIHFAASLKEVEFDWPAWLDKFEQLLARIDGMAARVHLDTVLVGSHSYDWVRDTASIDAWPPKWIFQGGIRDFEI</sequence>
<gene>
    <name evidence="1" type="ORF">EJP67_24965</name>
</gene>
<dbReference type="RefSeq" id="WP_126024417.1">
    <property type="nucleotide sequence ID" value="NZ_RXFT01000012.1"/>
</dbReference>
<protein>
    <submittedName>
        <fullName evidence="1">Uncharacterized protein</fullName>
    </submittedName>
</protein>
<comment type="caution">
    <text evidence="1">The sequence shown here is derived from an EMBL/GenBank/DDBJ whole genome shotgun (WGS) entry which is preliminary data.</text>
</comment>
<dbReference type="EMBL" id="RXFT01000012">
    <property type="protein sequence ID" value="RUR70311.1"/>
    <property type="molecule type" value="Genomic_DNA"/>
</dbReference>